<evidence type="ECO:0000256" key="1">
    <source>
        <dbReference type="SAM" id="MobiDB-lite"/>
    </source>
</evidence>
<dbReference type="EMBL" id="CM029043">
    <property type="protein sequence ID" value="KAG2609288.1"/>
    <property type="molecule type" value="Genomic_DNA"/>
</dbReference>
<reference evidence="2" key="1">
    <citation type="submission" date="2020-05" db="EMBL/GenBank/DDBJ databases">
        <title>WGS assembly of Panicum virgatum.</title>
        <authorList>
            <person name="Lovell J.T."/>
            <person name="Jenkins J."/>
            <person name="Shu S."/>
            <person name="Juenger T.E."/>
            <person name="Schmutz J."/>
        </authorList>
    </citation>
    <scope>NUCLEOTIDE SEQUENCE</scope>
    <source>
        <strain evidence="2">AP13</strain>
    </source>
</reference>
<dbReference type="Proteomes" id="UP000823388">
    <property type="component" value="Chromosome 4K"/>
</dbReference>
<feature type="region of interest" description="Disordered" evidence="1">
    <location>
        <begin position="58"/>
        <end position="80"/>
    </location>
</feature>
<sequence>MPPSFSLSSPPLNTVAELRRALPPLRGGHGIGLGNGHPRSILFLSLFRQEDKEDPKAVALRSQSVRQRGATPTLRGGRGRGRFARRGIFFAEEDARSRGWRRRGSEPGLGCAAPLPCLPLFQVYPLTSTKLPQIRCSRFCCSAVHRYLTHLTGL</sequence>
<evidence type="ECO:0000313" key="2">
    <source>
        <dbReference type="EMBL" id="KAG2609288.1"/>
    </source>
</evidence>
<organism evidence="2 3">
    <name type="scientific">Panicum virgatum</name>
    <name type="common">Blackwell switchgrass</name>
    <dbReference type="NCBI Taxonomy" id="38727"/>
    <lineage>
        <taxon>Eukaryota</taxon>
        <taxon>Viridiplantae</taxon>
        <taxon>Streptophyta</taxon>
        <taxon>Embryophyta</taxon>
        <taxon>Tracheophyta</taxon>
        <taxon>Spermatophyta</taxon>
        <taxon>Magnoliopsida</taxon>
        <taxon>Liliopsida</taxon>
        <taxon>Poales</taxon>
        <taxon>Poaceae</taxon>
        <taxon>PACMAD clade</taxon>
        <taxon>Panicoideae</taxon>
        <taxon>Panicodae</taxon>
        <taxon>Paniceae</taxon>
        <taxon>Panicinae</taxon>
        <taxon>Panicum</taxon>
        <taxon>Panicum sect. Hiantes</taxon>
    </lineage>
</organism>
<evidence type="ECO:0000313" key="3">
    <source>
        <dbReference type="Proteomes" id="UP000823388"/>
    </source>
</evidence>
<dbReference type="AlphaFoldDB" id="A0A8T0TI39"/>
<gene>
    <name evidence="2" type="ORF">PVAP13_4KG024758</name>
</gene>
<comment type="caution">
    <text evidence="2">The sequence shown here is derived from an EMBL/GenBank/DDBJ whole genome shotgun (WGS) entry which is preliminary data.</text>
</comment>
<keyword evidence="3" id="KW-1185">Reference proteome</keyword>
<protein>
    <submittedName>
        <fullName evidence="2">Uncharacterized protein</fullName>
    </submittedName>
</protein>
<accession>A0A8T0TI39</accession>
<name>A0A8T0TI39_PANVG</name>
<proteinExistence type="predicted"/>